<dbReference type="EMBL" id="UZAG01002286">
    <property type="protein sequence ID" value="VDO13140.1"/>
    <property type="molecule type" value="Genomic_DNA"/>
</dbReference>
<reference evidence="3 4" key="2">
    <citation type="submission" date="2018-11" db="EMBL/GenBank/DDBJ databases">
        <authorList>
            <consortium name="Pathogen Informatics"/>
        </authorList>
    </citation>
    <scope>NUCLEOTIDE SEQUENCE [LARGE SCALE GENOMIC DNA]</scope>
</reference>
<dbReference type="STRING" id="42155.A0A0R3QAL5"/>
<dbReference type="PANTHER" id="PTHR46585">
    <property type="entry name" value="INTEGRASE CORE DOMAIN CONTAINING PROTEIN"/>
    <property type="match status" value="1"/>
</dbReference>
<dbReference type="SUPFAM" id="SSF54160">
    <property type="entry name" value="Chromo domain-like"/>
    <property type="match status" value="1"/>
</dbReference>
<dbReference type="Proteomes" id="UP000280834">
    <property type="component" value="Unassembled WGS sequence"/>
</dbReference>
<sequence length="342" mass="40458">NPVGFRGIQPLIDEAQKTVDKDFIKEWASSQDTYTLFKAVKRKFRRNYYLVTNINDLWESDLVDLQKLQKENNGIRFLLTTIDVFSKKVYVEPLKDKTAHSVIEAFQKIFEESGTKPLNLRTDKGKEFVAKEVQKFFKDNDVNHYTVKNPDVKAAVVERFNRTLKTRMWRYLSHLNTYKYIEALNDLVDAYNNSYHTTIKMTPNQVNETNILEVYHNTYDKKSHKKIEPKLKKGDFVRLVREKGVFEKGYEYTFTEEIFKVNKVIKHTVPVYEVKDLNDEIIDGHFYEAELQKVKFDPNAEFKIDKIIKWKGKGVSKKVLVSWRGYPPTFNSWILEKDLKQL</sequence>
<feature type="domain" description="Integrase catalytic" evidence="2">
    <location>
        <begin position="48"/>
        <end position="211"/>
    </location>
</feature>
<protein>
    <submittedName>
        <fullName evidence="5">Integrase catalytic domain-containing protein</fullName>
    </submittedName>
</protein>
<dbReference type="WBParaSite" id="BTMF_0000338401-mRNA-1">
    <property type="protein sequence ID" value="BTMF_0000338401-mRNA-1"/>
    <property type="gene ID" value="BTMF_0000338401"/>
</dbReference>
<evidence type="ECO:0000313" key="5">
    <source>
        <dbReference type="WBParaSite" id="BTMF_0000338401-mRNA-1"/>
    </source>
</evidence>
<feature type="domain" description="Chromo" evidence="1">
    <location>
        <begin position="302"/>
        <end position="342"/>
    </location>
</feature>
<dbReference type="SUPFAM" id="SSF53098">
    <property type="entry name" value="Ribonuclease H-like"/>
    <property type="match status" value="1"/>
</dbReference>
<gene>
    <name evidence="3" type="ORF">BTMF_LOCUS2696</name>
</gene>
<proteinExistence type="predicted"/>
<reference evidence="5" key="1">
    <citation type="submission" date="2017-02" db="UniProtKB">
        <authorList>
            <consortium name="WormBaseParasite"/>
        </authorList>
    </citation>
    <scope>IDENTIFICATION</scope>
</reference>
<keyword evidence="4" id="KW-1185">Reference proteome</keyword>
<dbReference type="GO" id="GO:0015074">
    <property type="term" value="P:DNA integration"/>
    <property type="evidence" value="ECO:0007669"/>
    <property type="project" value="InterPro"/>
</dbReference>
<dbReference type="GO" id="GO:0003676">
    <property type="term" value="F:nucleic acid binding"/>
    <property type="evidence" value="ECO:0007669"/>
    <property type="project" value="InterPro"/>
</dbReference>
<dbReference type="Pfam" id="PF00665">
    <property type="entry name" value="rve"/>
    <property type="match status" value="1"/>
</dbReference>
<dbReference type="InterPro" id="IPR001584">
    <property type="entry name" value="Integrase_cat-core"/>
</dbReference>
<dbReference type="PROSITE" id="PS50994">
    <property type="entry name" value="INTEGRASE"/>
    <property type="match status" value="1"/>
</dbReference>
<dbReference type="InterPro" id="IPR016197">
    <property type="entry name" value="Chromo-like_dom_sf"/>
</dbReference>
<evidence type="ECO:0000259" key="2">
    <source>
        <dbReference type="PROSITE" id="PS50994"/>
    </source>
</evidence>
<organism evidence="5">
    <name type="scientific">Brugia timori</name>
    <dbReference type="NCBI Taxonomy" id="42155"/>
    <lineage>
        <taxon>Eukaryota</taxon>
        <taxon>Metazoa</taxon>
        <taxon>Ecdysozoa</taxon>
        <taxon>Nematoda</taxon>
        <taxon>Chromadorea</taxon>
        <taxon>Rhabditida</taxon>
        <taxon>Spirurina</taxon>
        <taxon>Spiruromorpha</taxon>
        <taxon>Filarioidea</taxon>
        <taxon>Onchocercidae</taxon>
        <taxon>Brugia</taxon>
    </lineage>
</organism>
<dbReference type="Gene3D" id="3.30.420.10">
    <property type="entry name" value="Ribonuclease H-like superfamily/Ribonuclease H"/>
    <property type="match status" value="1"/>
</dbReference>
<dbReference type="Gene3D" id="2.40.50.40">
    <property type="match status" value="1"/>
</dbReference>
<accession>A0A0R3QAL5</accession>
<dbReference type="PROSITE" id="PS50013">
    <property type="entry name" value="CHROMO_2"/>
    <property type="match status" value="1"/>
</dbReference>
<evidence type="ECO:0000313" key="3">
    <source>
        <dbReference type="EMBL" id="VDO13140.1"/>
    </source>
</evidence>
<dbReference type="PANTHER" id="PTHR46585:SF1">
    <property type="entry name" value="CHROMO DOMAIN-CONTAINING PROTEIN"/>
    <property type="match status" value="1"/>
</dbReference>
<dbReference type="InterPro" id="IPR012337">
    <property type="entry name" value="RNaseH-like_sf"/>
</dbReference>
<name>A0A0R3QAL5_9BILA</name>
<dbReference type="InterPro" id="IPR036397">
    <property type="entry name" value="RNaseH_sf"/>
</dbReference>
<dbReference type="InterPro" id="IPR000953">
    <property type="entry name" value="Chromo/chromo_shadow_dom"/>
</dbReference>
<dbReference type="AlphaFoldDB" id="A0A0R3QAL5"/>
<evidence type="ECO:0000259" key="1">
    <source>
        <dbReference type="PROSITE" id="PS50013"/>
    </source>
</evidence>
<evidence type="ECO:0000313" key="4">
    <source>
        <dbReference type="Proteomes" id="UP000280834"/>
    </source>
</evidence>